<dbReference type="InterPro" id="IPR036844">
    <property type="entry name" value="Hint_dom_sf"/>
</dbReference>
<dbReference type="PROSITE" id="PS00330">
    <property type="entry name" value="HEMOLYSIN_CALCIUM"/>
    <property type="match status" value="4"/>
</dbReference>
<dbReference type="InterPro" id="IPR050557">
    <property type="entry name" value="RTX_toxin/Mannuronan_C5-epim"/>
</dbReference>
<evidence type="ECO:0000256" key="8">
    <source>
        <dbReference type="SAM" id="MobiDB-lite"/>
    </source>
</evidence>
<keyword evidence="5" id="KW-0677">Repeat</keyword>
<organism evidence="10 11">
    <name type="scientific">Thioclava kandeliae</name>
    <dbReference type="NCBI Taxonomy" id="3070818"/>
    <lineage>
        <taxon>Bacteria</taxon>
        <taxon>Pseudomonadati</taxon>
        <taxon>Pseudomonadota</taxon>
        <taxon>Alphaproteobacteria</taxon>
        <taxon>Rhodobacterales</taxon>
        <taxon>Paracoccaceae</taxon>
        <taxon>Thioclava</taxon>
    </lineage>
</organism>
<evidence type="ECO:0000256" key="7">
    <source>
        <dbReference type="ARBA" id="ARBA00023136"/>
    </source>
</evidence>
<keyword evidence="4" id="KW-0800">Toxin</keyword>
<evidence type="ECO:0000256" key="6">
    <source>
        <dbReference type="ARBA" id="ARBA00023026"/>
    </source>
</evidence>
<dbReference type="InterPro" id="IPR003995">
    <property type="entry name" value="RTX_toxin_determinant-A"/>
</dbReference>
<dbReference type="PANTHER" id="PTHR38340:SF1">
    <property type="entry name" value="S-LAYER PROTEIN"/>
    <property type="match status" value="1"/>
</dbReference>
<evidence type="ECO:0000256" key="1">
    <source>
        <dbReference type="ARBA" id="ARBA00004370"/>
    </source>
</evidence>
<dbReference type="InterPro" id="IPR028992">
    <property type="entry name" value="Hedgehog/Intein_dom"/>
</dbReference>
<feature type="region of interest" description="Disordered" evidence="8">
    <location>
        <begin position="567"/>
        <end position="588"/>
    </location>
</feature>
<evidence type="ECO:0000313" key="10">
    <source>
        <dbReference type="EMBL" id="MER5171383.1"/>
    </source>
</evidence>
<name>A0ABV1SEQ2_9RHOB</name>
<feature type="domain" description="Hedgehog/Intein (Hint)" evidence="9">
    <location>
        <begin position="688"/>
        <end position="824"/>
    </location>
</feature>
<comment type="subcellular location">
    <subcellularLocation>
        <location evidence="1">Membrane</location>
    </subcellularLocation>
    <subcellularLocation>
        <location evidence="2">Secreted</location>
    </subcellularLocation>
</comment>
<evidence type="ECO:0000256" key="5">
    <source>
        <dbReference type="ARBA" id="ARBA00022737"/>
    </source>
</evidence>
<dbReference type="SUPFAM" id="SSF51120">
    <property type="entry name" value="beta-Roll"/>
    <property type="match status" value="4"/>
</dbReference>
<dbReference type="Proteomes" id="UP001438953">
    <property type="component" value="Unassembled WGS sequence"/>
</dbReference>
<reference evidence="10 11" key="2">
    <citation type="submission" date="2024-06" db="EMBL/GenBank/DDBJ databases">
        <title>Thioclava kandeliae sp. nov. from a rhizosphere soil sample of Kandelia candel in a mangrove.</title>
        <authorList>
            <person name="Mu T."/>
        </authorList>
    </citation>
    <scope>NUCLEOTIDE SEQUENCE [LARGE SCALE GENOMIC DNA]</scope>
    <source>
        <strain evidence="10 11">CPCC 100088</strain>
    </source>
</reference>
<dbReference type="InterPro" id="IPR018511">
    <property type="entry name" value="Hemolysin-typ_Ca-bd_CS"/>
</dbReference>
<dbReference type="EMBL" id="JAYWLC010000004">
    <property type="protein sequence ID" value="MER5171383.1"/>
    <property type="molecule type" value="Genomic_DNA"/>
</dbReference>
<reference evidence="10 11" key="1">
    <citation type="submission" date="2024-01" db="EMBL/GenBank/DDBJ databases">
        <authorList>
            <person name="Deng Y."/>
            <person name="Su J."/>
        </authorList>
    </citation>
    <scope>NUCLEOTIDE SEQUENCE [LARGE SCALE GENOMIC DNA]</scope>
    <source>
        <strain evidence="10 11">CPCC 100088</strain>
    </source>
</reference>
<keyword evidence="7" id="KW-0472">Membrane</keyword>
<dbReference type="RefSeq" id="WP_350935686.1">
    <property type="nucleotide sequence ID" value="NZ_JAYWLC010000004.1"/>
</dbReference>
<keyword evidence="6" id="KW-0843">Virulence</keyword>
<proteinExistence type="predicted"/>
<evidence type="ECO:0000256" key="3">
    <source>
        <dbReference type="ARBA" id="ARBA00022525"/>
    </source>
</evidence>
<evidence type="ECO:0000256" key="4">
    <source>
        <dbReference type="ARBA" id="ARBA00022656"/>
    </source>
</evidence>
<dbReference type="InterPro" id="IPR011049">
    <property type="entry name" value="Serralysin-like_metalloprot_C"/>
</dbReference>
<evidence type="ECO:0000256" key="2">
    <source>
        <dbReference type="ARBA" id="ARBA00004613"/>
    </source>
</evidence>
<comment type="caution">
    <text evidence="10">The sequence shown here is derived from an EMBL/GenBank/DDBJ whole genome shotgun (WGS) entry which is preliminary data.</text>
</comment>
<protein>
    <submittedName>
        <fullName evidence="10">Hint domain-containing protein</fullName>
    </submittedName>
</protein>
<evidence type="ECO:0000259" key="9">
    <source>
        <dbReference type="Pfam" id="PF13403"/>
    </source>
</evidence>
<dbReference type="Gene3D" id="2.150.10.10">
    <property type="entry name" value="Serralysin-like metalloprotease, C-terminal"/>
    <property type="match status" value="6"/>
</dbReference>
<dbReference type="InterPro" id="IPR001343">
    <property type="entry name" value="Hemolysn_Ca-bd"/>
</dbReference>
<dbReference type="Pfam" id="PF00353">
    <property type="entry name" value="HemolysinCabind"/>
    <property type="match status" value="6"/>
</dbReference>
<evidence type="ECO:0000313" key="11">
    <source>
        <dbReference type="Proteomes" id="UP001438953"/>
    </source>
</evidence>
<gene>
    <name evidence="10" type="ORF">VSX56_06280</name>
</gene>
<keyword evidence="11" id="KW-1185">Reference proteome</keyword>
<dbReference type="Pfam" id="PF13403">
    <property type="entry name" value="Hint_2"/>
    <property type="match status" value="1"/>
</dbReference>
<dbReference type="SUPFAM" id="SSF51294">
    <property type="entry name" value="Hedgehog/intein (Hint) domain"/>
    <property type="match status" value="1"/>
</dbReference>
<sequence>MATYTFVGYSTSDFQLVSGGYRLRPDWEAATNGLTYTFTDDDTQISGDTVTDNVSNDTSQQTVVIRDSSGTIVNSGTAYIEDAYNYTDAQGNPQTFYTIKIGNTVVGYLASSEIQPGVVMSPSSTINTAGVNYSAIHSATYSSTGNNTITGASYGDSLAGGAGDDSISSGAGADTISGGTGNDTILYGQGGATSLDGDSVSGGDGNDSIDDVSGDPNWVYNDTIDAGAGNDTVWSGSGNDSILGGTGDDRLYAEGGNDTVYGGSGNDWIGGGAGNDLIYGEAGSDTILGDDGNDTIYGGDGSDHIAGGNGNDSLLGGADADTFYLSDNWGVDTILGDNTTTTGSDNDSLNFYYMTHGVTITATDWEDGTATDGTSSLTYDNIEGYRGSEYNDSLRGDADGSGFYADMGAGDDTVGGGSGDDTIYGGAGNDSLFGGDGNDYIEGGDGNDGLNGWNGNDTLWGGAGQNTLWGEAGNDLFDLRSTDGGSSIFGGTDYDTVSLSGAAANITWTSDTGGVGTISYDGGVTTTYFWEIEQIDGSSYSDNFNAALAGSPVHILAGAGDDTITGSAGSDTLSGGTGNDSITGNAGDDTITTGTGADRLILDDGFGNDVVTDFDMTDDGAGRSIDQLDVSALTDAEGNPVNAWDVVITSDGAGGSILTFPNGETLRLQSVDPALLSTAPQLYSVGIPCIAAGTLVATPAGPRPIETLMAGEEIITHDGCARLAWCGQRSLGPAELADRRLRPVELRAQALGQSAPLVVSGLHCLWLRVDGTSCLIRARHLAESGWNGARIMNGKRQITYVHLLLERHAAILANGVWVESFWPGPIGFRALSRRDQIALLGARPDLAAALLGNRPVEEVYGMRLAPVLPRRAVTRGALARWFGAPRPPLRQFALPS</sequence>
<accession>A0ABV1SEQ2</accession>
<dbReference type="PRINTS" id="PR00313">
    <property type="entry name" value="CABNDNGRPT"/>
</dbReference>
<dbReference type="PANTHER" id="PTHR38340">
    <property type="entry name" value="S-LAYER PROTEIN"/>
    <property type="match status" value="1"/>
</dbReference>
<keyword evidence="3" id="KW-0964">Secreted</keyword>
<dbReference type="PRINTS" id="PR01488">
    <property type="entry name" value="RTXTOXINA"/>
</dbReference>